<comment type="caution">
    <text evidence="1">The sequence shown here is derived from an EMBL/GenBank/DDBJ whole genome shotgun (WGS) entry which is preliminary data.</text>
</comment>
<name>A0A9D1MSU8_9PROT</name>
<evidence type="ECO:0000313" key="1">
    <source>
        <dbReference type="EMBL" id="HIU65581.1"/>
    </source>
</evidence>
<organism evidence="1 2">
    <name type="scientific">Candidatus Enterousia avicola</name>
    <dbReference type="NCBI Taxonomy" id="2840787"/>
    <lineage>
        <taxon>Bacteria</taxon>
        <taxon>Pseudomonadati</taxon>
        <taxon>Pseudomonadota</taxon>
        <taxon>Alphaproteobacteria</taxon>
        <taxon>Candidatus Enterousia</taxon>
    </lineage>
</organism>
<sequence length="196" mass="22784">MKRTKKNILLERIALAFVVPYLLGRLSVRVPGNVRKRIKDKKPVSGEFKKPFIKTKKFAEEIIHESGNDLNKLYERYAQEDAEMQRLEREEINNRIIARQKGIYNIIEIMRKKIVSVDNQKGEIKVVLDNGSKIIFNQSELTVSDFLGGGNSVELSAYEYNLLKGAVKRIYNNVESFNMLTQKNKMLYTITKERKL</sequence>
<gene>
    <name evidence="1" type="ORF">IAC63_02995</name>
</gene>
<accession>A0A9D1MSU8</accession>
<reference evidence="1" key="2">
    <citation type="journal article" date="2021" name="PeerJ">
        <title>Extensive microbial diversity within the chicken gut microbiome revealed by metagenomics and culture.</title>
        <authorList>
            <person name="Gilroy R."/>
            <person name="Ravi A."/>
            <person name="Getino M."/>
            <person name="Pursley I."/>
            <person name="Horton D.L."/>
            <person name="Alikhan N.F."/>
            <person name="Baker D."/>
            <person name="Gharbi K."/>
            <person name="Hall N."/>
            <person name="Watson M."/>
            <person name="Adriaenssens E.M."/>
            <person name="Foster-Nyarko E."/>
            <person name="Jarju S."/>
            <person name="Secka A."/>
            <person name="Antonio M."/>
            <person name="Oren A."/>
            <person name="Chaudhuri R.R."/>
            <person name="La Ragione R."/>
            <person name="Hildebrand F."/>
            <person name="Pallen M.J."/>
        </authorList>
    </citation>
    <scope>NUCLEOTIDE SEQUENCE</scope>
    <source>
        <strain evidence="1">CHK136-897</strain>
    </source>
</reference>
<dbReference type="AlphaFoldDB" id="A0A9D1MSU8"/>
<proteinExistence type="predicted"/>
<evidence type="ECO:0000313" key="2">
    <source>
        <dbReference type="Proteomes" id="UP000824142"/>
    </source>
</evidence>
<dbReference type="Proteomes" id="UP000824142">
    <property type="component" value="Unassembled WGS sequence"/>
</dbReference>
<dbReference type="EMBL" id="DVNO01000026">
    <property type="protein sequence ID" value="HIU65581.1"/>
    <property type="molecule type" value="Genomic_DNA"/>
</dbReference>
<protein>
    <submittedName>
        <fullName evidence="1">Uncharacterized protein</fullName>
    </submittedName>
</protein>
<reference evidence="1" key="1">
    <citation type="submission" date="2020-10" db="EMBL/GenBank/DDBJ databases">
        <authorList>
            <person name="Gilroy R."/>
        </authorList>
    </citation>
    <scope>NUCLEOTIDE SEQUENCE</scope>
    <source>
        <strain evidence="1">CHK136-897</strain>
    </source>
</reference>